<gene>
    <name evidence="2" type="ORF">BECKDK2373B_GA0170837_100828</name>
    <name evidence="1" type="ORF">BECKDK2373C_GA0170839_100918</name>
</gene>
<dbReference type="EMBL" id="CAADEY010000009">
    <property type="protein sequence ID" value="VFJ44695.1"/>
    <property type="molecule type" value="Genomic_DNA"/>
</dbReference>
<accession>A0A450RZD1</accession>
<protein>
    <submittedName>
        <fullName evidence="1">Uncharacterized protein</fullName>
    </submittedName>
</protein>
<organism evidence="1">
    <name type="scientific">Candidatus Kentrum sp. DK</name>
    <dbReference type="NCBI Taxonomy" id="2126562"/>
    <lineage>
        <taxon>Bacteria</taxon>
        <taxon>Pseudomonadati</taxon>
        <taxon>Pseudomonadota</taxon>
        <taxon>Gammaproteobacteria</taxon>
        <taxon>Candidatus Kentrum</taxon>
    </lineage>
</organism>
<reference evidence="1" key="1">
    <citation type="submission" date="2019-02" db="EMBL/GenBank/DDBJ databases">
        <authorList>
            <person name="Gruber-Vodicka R. H."/>
            <person name="Seah K. B. B."/>
        </authorList>
    </citation>
    <scope>NUCLEOTIDE SEQUENCE</scope>
    <source>
        <strain evidence="1">BECK_DK161</strain>
        <strain evidence="2">BECK_DK47</strain>
    </source>
</reference>
<name>A0A450RZD1_9GAMM</name>
<sequence length="74" mass="8243">MKAINAADQSQDMLPEYKLDYSKAKSNRFAEKITIALDPDVAEFFTTSEDVNKVLRAILLALPNDNLTKAQQVA</sequence>
<dbReference type="EMBL" id="CAADEX010000008">
    <property type="protein sequence ID" value="VFJ44859.1"/>
    <property type="molecule type" value="Genomic_DNA"/>
</dbReference>
<proteinExistence type="predicted"/>
<evidence type="ECO:0000313" key="1">
    <source>
        <dbReference type="EMBL" id="VFJ44695.1"/>
    </source>
</evidence>
<evidence type="ECO:0000313" key="2">
    <source>
        <dbReference type="EMBL" id="VFJ44859.1"/>
    </source>
</evidence>
<dbReference type="AlphaFoldDB" id="A0A450RZD1"/>